<name>A0A9X1HVT5_9BACT</name>
<keyword evidence="1" id="KW-0732">Signal</keyword>
<dbReference type="AlphaFoldDB" id="A0A9X1HVT5"/>
<dbReference type="InterPro" id="IPR011250">
    <property type="entry name" value="OMP/PagP_B-barrel"/>
</dbReference>
<comment type="caution">
    <text evidence="3">The sequence shown here is derived from an EMBL/GenBank/DDBJ whole genome shotgun (WGS) entry which is preliminary data.</text>
</comment>
<dbReference type="InterPro" id="IPR025665">
    <property type="entry name" value="Beta-barrel_OMP_2"/>
</dbReference>
<evidence type="ECO:0000313" key="4">
    <source>
        <dbReference type="Proteomes" id="UP001139409"/>
    </source>
</evidence>
<protein>
    <submittedName>
        <fullName evidence="3">PorT family protein</fullName>
    </submittedName>
</protein>
<keyword evidence="4" id="KW-1185">Reference proteome</keyword>
<proteinExistence type="predicted"/>
<sequence length="194" mass="21714">MRKLILSIFFIAVACVSASAQFQLGVKGGMNFAEFKIDNIRSNTKTGYHFGAFTSFKLGKIAVQPEVVFSQQGTEFRFDGQDFQSNFNYINVPVMFKFYLVGGLNVQVGPQFGFLTGATSTFDPIEQIETGESSIRDYYSESDVSLGLGVGWDLPINMNLEFRYNRGLTDISDQNIPATRNQVYQISLGFRLID</sequence>
<dbReference type="PROSITE" id="PS51257">
    <property type="entry name" value="PROKAR_LIPOPROTEIN"/>
    <property type="match status" value="1"/>
</dbReference>
<feature type="chain" id="PRO_5040840689" evidence="1">
    <location>
        <begin position="21"/>
        <end position="194"/>
    </location>
</feature>
<dbReference type="SUPFAM" id="SSF56925">
    <property type="entry name" value="OMPA-like"/>
    <property type="match status" value="1"/>
</dbReference>
<evidence type="ECO:0000313" key="3">
    <source>
        <dbReference type="EMBL" id="MCA6078855.1"/>
    </source>
</evidence>
<feature type="domain" description="Outer membrane protein beta-barrel" evidence="2">
    <location>
        <begin position="21"/>
        <end position="172"/>
    </location>
</feature>
<dbReference type="RefSeq" id="WP_225699716.1">
    <property type="nucleotide sequence ID" value="NZ_JAIXNE010000007.1"/>
</dbReference>
<reference evidence="3" key="1">
    <citation type="submission" date="2021-09" db="EMBL/GenBank/DDBJ databases">
        <title>Fulvivirga sp. isolated from coastal sediment.</title>
        <authorList>
            <person name="Yu H."/>
        </authorList>
    </citation>
    <scope>NUCLEOTIDE SEQUENCE</scope>
    <source>
        <strain evidence="3">1062</strain>
    </source>
</reference>
<dbReference type="Proteomes" id="UP001139409">
    <property type="component" value="Unassembled WGS sequence"/>
</dbReference>
<evidence type="ECO:0000256" key="1">
    <source>
        <dbReference type="SAM" id="SignalP"/>
    </source>
</evidence>
<feature type="signal peptide" evidence="1">
    <location>
        <begin position="1"/>
        <end position="20"/>
    </location>
</feature>
<dbReference type="Pfam" id="PF13568">
    <property type="entry name" value="OMP_b-brl_2"/>
    <property type="match status" value="1"/>
</dbReference>
<organism evidence="3 4">
    <name type="scientific">Fulvivirga sedimenti</name>
    <dbReference type="NCBI Taxonomy" id="2879465"/>
    <lineage>
        <taxon>Bacteria</taxon>
        <taxon>Pseudomonadati</taxon>
        <taxon>Bacteroidota</taxon>
        <taxon>Cytophagia</taxon>
        <taxon>Cytophagales</taxon>
        <taxon>Fulvivirgaceae</taxon>
        <taxon>Fulvivirga</taxon>
    </lineage>
</organism>
<dbReference type="EMBL" id="JAIXNE010000007">
    <property type="protein sequence ID" value="MCA6078855.1"/>
    <property type="molecule type" value="Genomic_DNA"/>
</dbReference>
<gene>
    <name evidence="3" type="ORF">LDX50_28530</name>
</gene>
<evidence type="ECO:0000259" key="2">
    <source>
        <dbReference type="Pfam" id="PF13568"/>
    </source>
</evidence>
<accession>A0A9X1HVT5</accession>